<feature type="compositionally biased region" description="Polar residues" evidence="1">
    <location>
        <begin position="106"/>
        <end position="115"/>
    </location>
</feature>
<evidence type="ECO:0000313" key="4">
    <source>
        <dbReference type="Proteomes" id="UP000018144"/>
    </source>
</evidence>
<proteinExistence type="predicted"/>
<protein>
    <submittedName>
        <fullName evidence="3">Similar to RING finger protein 148 acc. no. Q2TA44</fullName>
    </submittedName>
</protein>
<evidence type="ECO:0000256" key="1">
    <source>
        <dbReference type="SAM" id="MobiDB-lite"/>
    </source>
</evidence>
<sequence>MVWYLKICGTLDSIEKSGILQIFFHISECIRRVAEDTWLVYFEPKRQGVPEWCCNVQEALYLTDSLQHYFRIDRETNTSKLAVNTSHFIEADACDYKPLIAAQSIPQNQTKSPSNVIAPARSTPRTASRRSSTGVPYNLALRRSARLSSPRPTASSKNISGGMVMTPSNGGTFPIVAAWQLLMNLRCSNRSYSTPQEREKRMNALHQKLDIPRLDNLLNGIHDVQLKAAWRRQRRDEAMYRDTVVFRMKEEIQAASKGRGSTADDCSICYVTYDPGAVCRQLKCRHVYHMSCIDQSLEMMILVRCVGKKWGCD</sequence>
<dbReference type="OrthoDB" id="8062037at2759"/>
<feature type="compositionally biased region" description="Low complexity" evidence="1">
    <location>
        <begin position="118"/>
        <end position="135"/>
    </location>
</feature>
<dbReference type="Pfam" id="PF13639">
    <property type="entry name" value="zf-RING_2"/>
    <property type="match status" value="1"/>
</dbReference>
<organism evidence="3 4">
    <name type="scientific">Pyronema omphalodes (strain CBS 100304)</name>
    <name type="common">Pyronema confluens</name>
    <dbReference type="NCBI Taxonomy" id="1076935"/>
    <lineage>
        <taxon>Eukaryota</taxon>
        <taxon>Fungi</taxon>
        <taxon>Dikarya</taxon>
        <taxon>Ascomycota</taxon>
        <taxon>Pezizomycotina</taxon>
        <taxon>Pezizomycetes</taxon>
        <taxon>Pezizales</taxon>
        <taxon>Pyronemataceae</taxon>
        <taxon>Pyronema</taxon>
    </lineage>
</organism>
<feature type="domain" description="RING-type" evidence="2">
    <location>
        <begin position="264"/>
        <end position="299"/>
    </location>
</feature>
<dbReference type="EMBL" id="HF935283">
    <property type="protein sequence ID" value="CCX06231.1"/>
    <property type="molecule type" value="Genomic_DNA"/>
</dbReference>
<dbReference type="InterPro" id="IPR013083">
    <property type="entry name" value="Znf_RING/FYVE/PHD"/>
</dbReference>
<gene>
    <name evidence="3" type="ORF">PCON_05818</name>
</gene>
<dbReference type="InterPro" id="IPR001841">
    <property type="entry name" value="Znf_RING"/>
</dbReference>
<feature type="region of interest" description="Disordered" evidence="1">
    <location>
        <begin position="106"/>
        <end position="135"/>
    </location>
</feature>
<dbReference type="SUPFAM" id="SSF57850">
    <property type="entry name" value="RING/U-box"/>
    <property type="match status" value="1"/>
</dbReference>
<evidence type="ECO:0000313" key="3">
    <source>
        <dbReference type="EMBL" id="CCX06231.1"/>
    </source>
</evidence>
<dbReference type="Gene3D" id="3.30.40.10">
    <property type="entry name" value="Zinc/RING finger domain, C3HC4 (zinc finger)"/>
    <property type="match status" value="1"/>
</dbReference>
<keyword evidence="4" id="KW-1185">Reference proteome</keyword>
<accession>U4KWZ7</accession>
<evidence type="ECO:0000259" key="2">
    <source>
        <dbReference type="Pfam" id="PF13639"/>
    </source>
</evidence>
<name>U4KWZ7_PYROM</name>
<dbReference type="Proteomes" id="UP000018144">
    <property type="component" value="Unassembled WGS sequence"/>
</dbReference>
<dbReference type="AlphaFoldDB" id="U4KWZ7"/>
<reference evidence="3 4" key="1">
    <citation type="journal article" date="2013" name="PLoS Genet.">
        <title>The genome and development-dependent transcriptomes of Pyronema confluens: a window into fungal evolution.</title>
        <authorList>
            <person name="Traeger S."/>
            <person name="Altegoer F."/>
            <person name="Freitag M."/>
            <person name="Gabaldon T."/>
            <person name="Kempken F."/>
            <person name="Kumar A."/>
            <person name="Marcet-Houben M."/>
            <person name="Poggeler S."/>
            <person name="Stajich J.E."/>
            <person name="Nowrousian M."/>
        </authorList>
    </citation>
    <scope>NUCLEOTIDE SEQUENCE [LARGE SCALE GENOMIC DNA]</scope>
    <source>
        <strain evidence="4">CBS 100304</strain>
        <tissue evidence="3">Vegetative mycelium</tissue>
    </source>
</reference>